<gene>
    <name evidence="8" type="primary">SUA7</name>
    <name evidence="8" type="ORF">HK100_007032</name>
</gene>
<keyword evidence="2" id="KW-0677">Repeat</keyword>
<dbReference type="SMART" id="SM00385">
    <property type="entry name" value="CYCLIN"/>
    <property type="match status" value="2"/>
</dbReference>
<dbReference type="InterPro" id="IPR000812">
    <property type="entry name" value="TFIIB"/>
</dbReference>
<dbReference type="InterPro" id="IPR013763">
    <property type="entry name" value="Cyclin-like_dom"/>
</dbReference>
<keyword evidence="6" id="KW-0862">Zinc</keyword>
<dbReference type="GO" id="GO:0017025">
    <property type="term" value="F:TBP-class protein binding"/>
    <property type="evidence" value="ECO:0007669"/>
    <property type="project" value="InterPro"/>
</dbReference>
<dbReference type="PANTHER" id="PTHR11618:SF13">
    <property type="entry name" value="TRANSCRIPTION INITIATION FACTOR IIB"/>
    <property type="match status" value="1"/>
</dbReference>
<dbReference type="GO" id="GO:0008270">
    <property type="term" value="F:zinc ion binding"/>
    <property type="evidence" value="ECO:0007669"/>
    <property type="project" value="UniProtKB-KW"/>
</dbReference>
<keyword evidence="9" id="KW-1185">Reference proteome</keyword>
<sequence>MDLNIKVMCPHCRNPVPNIIENFRDGDLICGDCGLILGDRIVDTRSEWRTFSNSDSDGGDDPSRVGAATDTLLGDINTLEATGISRKDGGTGRGKDLARTHGKLSEQKKVTTLLSNAKQISSMCERIGLTKIVTESAIQLFRSSLSNKQLSSKPDEWIMAACIYLACRQNSVSRTFKEICGLTNVPKKEIGKLYKILAQHFSKENKEQGKETTRAQATPESFIRRFAGELELENSVRSACVQVGNRVFENDILAGRSTISLVASVIYFVVCMSDTPKTAIEIAKISGCTESTLKTSYKILYQHREALIKDIKTAKGLEALPAV</sequence>
<dbReference type="CDD" id="cd20551">
    <property type="entry name" value="CYCLIN_TFIIB_rpt1"/>
    <property type="match status" value="1"/>
</dbReference>
<dbReference type="InterPro" id="IPR013150">
    <property type="entry name" value="TFIIB_cyclin"/>
</dbReference>
<dbReference type="InterPro" id="IPR036915">
    <property type="entry name" value="Cyclin-like_sf"/>
</dbReference>
<keyword evidence="6" id="KW-0863">Zinc-finger</keyword>
<dbReference type="InterPro" id="IPR013137">
    <property type="entry name" value="Znf_TFIIB"/>
</dbReference>
<dbReference type="GO" id="GO:0070897">
    <property type="term" value="P:transcription preinitiation complex assembly"/>
    <property type="evidence" value="ECO:0007669"/>
    <property type="project" value="InterPro"/>
</dbReference>
<evidence type="ECO:0000313" key="9">
    <source>
        <dbReference type="Proteomes" id="UP001211907"/>
    </source>
</evidence>
<organism evidence="8 9">
    <name type="scientific">Physocladia obscura</name>
    <dbReference type="NCBI Taxonomy" id="109957"/>
    <lineage>
        <taxon>Eukaryota</taxon>
        <taxon>Fungi</taxon>
        <taxon>Fungi incertae sedis</taxon>
        <taxon>Chytridiomycota</taxon>
        <taxon>Chytridiomycota incertae sedis</taxon>
        <taxon>Chytridiomycetes</taxon>
        <taxon>Chytridiales</taxon>
        <taxon>Chytriomycetaceae</taxon>
        <taxon>Physocladia</taxon>
    </lineage>
</organism>
<evidence type="ECO:0000256" key="1">
    <source>
        <dbReference type="ARBA" id="ARBA00010857"/>
    </source>
</evidence>
<dbReference type="GO" id="GO:0097550">
    <property type="term" value="C:transcription preinitiation complex"/>
    <property type="evidence" value="ECO:0007669"/>
    <property type="project" value="TreeGrafter"/>
</dbReference>
<protein>
    <recommendedName>
        <fullName evidence="5">General transcription factor TFIIB</fullName>
    </recommendedName>
</protein>
<dbReference type="GO" id="GO:0005634">
    <property type="term" value="C:nucleus"/>
    <property type="evidence" value="ECO:0007669"/>
    <property type="project" value="TreeGrafter"/>
</dbReference>
<accession>A0AAD5T5N4</accession>
<keyword evidence="3" id="KW-0805">Transcription regulation</keyword>
<evidence type="ECO:0000256" key="6">
    <source>
        <dbReference type="PROSITE-ProRule" id="PRU00469"/>
    </source>
</evidence>
<dbReference type="SUPFAM" id="SSF57783">
    <property type="entry name" value="Zinc beta-ribbon"/>
    <property type="match status" value="1"/>
</dbReference>
<dbReference type="AlphaFoldDB" id="A0AAD5T5N4"/>
<dbReference type="PRINTS" id="PR00685">
    <property type="entry name" value="TIFACTORIIB"/>
</dbReference>
<feature type="domain" description="TFIIB-type" evidence="7">
    <location>
        <begin position="5"/>
        <end position="38"/>
    </location>
</feature>
<name>A0AAD5T5N4_9FUNG</name>
<comment type="caution">
    <text evidence="8">The sequence shown here is derived from an EMBL/GenBank/DDBJ whole genome shotgun (WGS) entry which is preliminary data.</text>
</comment>
<dbReference type="Proteomes" id="UP001211907">
    <property type="component" value="Unassembled WGS sequence"/>
</dbReference>
<dbReference type="EMBL" id="JADGJH010000329">
    <property type="protein sequence ID" value="KAJ3131000.1"/>
    <property type="molecule type" value="Genomic_DNA"/>
</dbReference>
<evidence type="ECO:0000313" key="8">
    <source>
        <dbReference type="EMBL" id="KAJ3131000.1"/>
    </source>
</evidence>
<evidence type="ECO:0000256" key="5">
    <source>
        <dbReference type="ARBA" id="ARBA00031706"/>
    </source>
</evidence>
<dbReference type="Pfam" id="PF00382">
    <property type="entry name" value="TFIIB"/>
    <property type="match status" value="2"/>
</dbReference>
<comment type="similarity">
    <text evidence="1">Belongs to the TFIIB family.</text>
</comment>
<reference evidence="8" key="1">
    <citation type="submission" date="2020-05" db="EMBL/GenBank/DDBJ databases">
        <title>Phylogenomic resolution of chytrid fungi.</title>
        <authorList>
            <person name="Stajich J.E."/>
            <person name="Amses K."/>
            <person name="Simmons R."/>
            <person name="Seto K."/>
            <person name="Myers J."/>
            <person name="Bonds A."/>
            <person name="Quandt C.A."/>
            <person name="Barry K."/>
            <person name="Liu P."/>
            <person name="Grigoriev I."/>
            <person name="Longcore J.E."/>
            <person name="James T.Y."/>
        </authorList>
    </citation>
    <scope>NUCLEOTIDE SEQUENCE</scope>
    <source>
        <strain evidence="8">JEL0513</strain>
    </source>
</reference>
<proteinExistence type="inferred from homology"/>
<keyword evidence="6" id="KW-0479">Metal-binding</keyword>
<dbReference type="PANTHER" id="PTHR11618">
    <property type="entry name" value="TRANSCRIPTION INITIATION FACTOR IIB-RELATED"/>
    <property type="match status" value="1"/>
</dbReference>
<evidence type="ECO:0000256" key="2">
    <source>
        <dbReference type="ARBA" id="ARBA00022737"/>
    </source>
</evidence>
<dbReference type="Pfam" id="PF08271">
    <property type="entry name" value="Zn_Ribbon_TF"/>
    <property type="match status" value="1"/>
</dbReference>
<keyword evidence="4" id="KW-0804">Transcription</keyword>
<evidence type="ECO:0000256" key="4">
    <source>
        <dbReference type="ARBA" id="ARBA00023163"/>
    </source>
</evidence>
<dbReference type="SUPFAM" id="SSF47954">
    <property type="entry name" value="Cyclin-like"/>
    <property type="match status" value="2"/>
</dbReference>
<evidence type="ECO:0000256" key="3">
    <source>
        <dbReference type="ARBA" id="ARBA00023015"/>
    </source>
</evidence>
<dbReference type="GO" id="GO:0016251">
    <property type="term" value="F:RNA polymerase II general transcription initiation factor activity"/>
    <property type="evidence" value="ECO:0007669"/>
    <property type="project" value="TreeGrafter"/>
</dbReference>
<dbReference type="GO" id="GO:0006367">
    <property type="term" value="P:transcription initiation at RNA polymerase II promoter"/>
    <property type="evidence" value="ECO:0007669"/>
    <property type="project" value="TreeGrafter"/>
</dbReference>
<evidence type="ECO:0000259" key="7">
    <source>
        <dbReference type="PROSITE" id="PS51134"/>
    </source>
</evidence>
<dbReference type="Gene3D" id="2.20.25.10">
    <property type="match status" value="1"/>
</dbReference>
<dbReference type="Gene3D" id="1.10.472.10">
    <property type="entry name" value="Cyclin-like"/>
    <property type="match status" value="2"/>
</dbReference>
<dbReference type="PROSITE" id="PS51134">
    <property type="entry name" value="ZF_TFIIB"/>
    <property type="match status" value="1"/>
</dbReference>